<reference evidence="2 3" key="1">
    <citation type="submission" date="2018-11" db="EMBL/GenBank/DDBJ databases">
        <authorList>
            <consortium name="Pathogen Informatics"/>
        </authorList>
    </citation>
    <scope>NUCLEOTIDE SEQUENCE [LARGE SCALE GENOMIC DNA]</scope>
    <source>
        <strain>Denwood</strain>
        <strain evidence="3">Zambia</strain>
    </source>
</reference>
<proteinExistence type="predicted"/>
<dbReference type="EMBL" id="UZAL01030067">
    <property type="protein sequence ID" value="VDP51939.1"/>
    <property type="molecule type" value="Genomic_DNA"/>
</dbReference>
<evidence type="ECO:0000313" key="3">
    <source>
        <dbReference type="Proteomes" id="UP000269396"/>
    </source>
</evidence>
<organism evidence="2 3">
    <name type="scientific">Schistosoma mattheei</name>
    <dbReference type="NCBI Taxonomy" id="31246"/>
    <lineage>
        <taxon>Eukaryota</taxon>
        <taxon>Metazoa</taxon>
        <taxon>Spiralia</taxon>
        <taxon>Lophotrochozoa</taxon>
        <taxon>Platyhelminthes</taxon>
        <taxon>Trematoda</taxon>
        <taxon>Digenea</taxon>
        <taxon>Strigeidida</taxon>
        <taxon>Schistosomatoidea</taxon>
        <taxon>Schistosomatidae</taxon>
        <taxon>Schistosoma</taxon>
    </lineage>
</organism>
<dbReference type="Proteomes" id="UP000269396">
    <property type="component" value="Unassembled WGS sequence"/>
</dbReference>
<keyword evidence="1" id="KW-0812">Transmembrane</keyword>
<keyword evidence="1" id="KW-1133">Transmembrane helix</keyword>
<gene>
    <name evidence="2" type="ORF">SMTD_LOCUS9877</name>
</gene>
<protein>
    <submittedName>
        <fullName evidence="2">Uncharacterized protein</fullName>
    </submittedName>
</protein>
<keyword evidence="1" id="KW-0472">Membrane</keyword>
<keyword evidence="3" id="KW-1185">Reference proteome</keyword>
<dbReference type="AlphaFoldDB" id="A0A3P8I1C1"/>
<evidence type="ECO:0000313" key="2">
    <source>
        <dbReference type="EMBL" id="VDP51939.1"/>
    </source>
</evidence>
<name>A0A3P8I1C1_9TREM</name>
<accession>A0A3P8I1C1</accession>
<evidence type="ECO:0000256" key="1">
    <source>
        <dbReference type="SAM" id="Phobius"/>
    </source>
</evidence>
<feature type="transmembrane region" description="Helical" evidence="1">
    <location>
        <begin position="21"/>
        <end position="47"/>
    </location>
</feature>
<sequence>MIESVQVFRRLHNMLRQEVKLLYKIALPKICFPLIHITFPSIMQYYYEVVLY</sequence>